<protein>
    <submittedName>
        <fullName evidence="2">Uncharacterized protein</fullName>
    </submittedName>
</protein>
<feature type="compositionally biased region" description="Basic and acidic residues" evidence="1">
    <location>
        <begin position="1"/>
        <end position="13"/>
    </location>
</feature>
<proteinExistence type="predicted"/>
<reference evidence="2" key="1">
    <citation type="submission" date="2022-01" db="EMBL/GenBank/DDBJ databases">
        <title>Genome Sequence Resource for Two Populations of Ditylenchus destructor, the Migratory Endoparasitic Phytonematode.</title>
        <authorList>
            <person name="Zhang H."/>
            <person name="Lin R."/>
            <person name="Xie B."/>
        </authorList>
    </citation>
    <scope>NUCLEOTIDE SEQUENCE</scope>
    <source>
        <strain evidence="2">BazhouSP</strain>
    </source>
</reference>
<sequence length="365" mass="41628">MESSYAERRENGPRTRGRQKNVPNNEYEVVQEFSDWPAFEEWFNAQREDWKLAKTAPGVRATVLTYLCAYSRRKKYFNCKKILRVVFDGSSVKVEISIGQHNHEMIGNPKLLDEPMKKRIRELRVLGKTATQIYRQMERDGFARLPSKDQIANLMHRDRRRSLQCSGHMLTSEEFSQVSSNSSQYDNGVKTAEVFDCSGPCENYEANGISMELLNSILDNAISSNNSQNDSNIKEEAQDGLKCSGTLRNICEDYGVAQCPTSSQIGNKEGSHDSLKIPAKIKPTEDSHSQRKNNDPENEAEIQSQCNPQQFTQNELFCLHVARTLDALPANQQTTARFRISQILFEMESQQYSKKLDSGQARHIL</sequence>
<feature type="region of interest" description="Disordered" evidence="1">
    <location>
        <begin position="1"/>
        <end position="23"/>
    </location>
</feature>
<name>A0AAD4R1L4_9BILA</name>
<dbReference type="Proteomes" id="UP001201812">
    <property type="component" value="Unassembled WGS sequence"/>
</dbReference>
<keyword evidence="3" id="KW-1185">Reference proteome</keyword>
<dbReference type="EMBL" id="JAKKPZ010000080">
    <property type="protein sequence ID" value="KAI1703594.1"/>
    <property type="molecule type" value="Genomic_DNA"/>
</dbReference>
<dbReference type="AlphaFoldDB" id="A0AAD4R1L4"/>
<comment type="caution">
    <text evidence="2">The sequence shown here is derived from an EMBL/GenBank/DDBJ whole genome shotgun (WGS) entry which is preliminary data.</text>
</comment>
<evidence type="ECO:0000256" key="1">
    <source>
        <dbReference type="SAM" id="MobiDB-lite"/>
    </source>
</evidence>
<organism evidence="2 3">
    <name type="scientific">Ditylenchus destructor</name>
    <dbReference type="NCBI Taxonomy" id="166010"/>
    <lineage>
        <taxon>Eukaryota</taxon>
        <taxon>Metazoa</taxon>
        <taxon>Ecdysozoa</taxon>
        <taxon>Nematoda</taxon>
        <taxon>Chromadorea</taxon>
        <taxon>Rhabditida</taxon>
        <taxon>Tylenchina</taxon>
        <taxon>Tylenchomorpha</taxon>
        <taxon>Sphaerularioidea</taxon>
        <taxon>Anguinidae</taxon>
        <taxon>Anguininae</taxon>
        <taxon>Ditylenchus</taxon>
    </lineage>
</organism>
<feature type="compositionally biased region" description="Basic and acidic residues" evidence="1">
    <location>
        <begin position="282"/>
        <end position="295"/>
    </location>
</feature>
<accession>A0AAD4R1L4</accession>
<evidence type="ECO:0000313" key="3">
    <source>
        <dbReference type="Proteomes" id="UP001201812"/>
    </source>
</evidence>
<evidence type="ECO:0000313" key="2">
    <source>
        <dbReference type="EMBL" id="KAI1703594.1"/>
    </source>
</evidence>
<gene>
    <name evidence="2" type="ORF">DdX_14831</name>
</gene>
<feature type="region of interest" description="Disordered" evidence="1">
    <location>
        <begin position="262"/>
        <end position="301"/>
    </location>
</feature>